<dbReference type="AlphaFoldDB" id="A0AAP7GSC8"/>
<dbReference type="SMART" id="SM00226">
    <property type="entry name" value="LMWPc"/>
    <property type="match status" value="1"/>
</dbReference>
<evidence type="ECO:0000259" key="2">
    <source>
        <dbReference type="SMART" id="SM00226"/>
    </source>
</evidence>
<feature type="domain" description="Phosphotyrosine protein phosphatase I" evidence="2">
    <location>
        <begin position="3"/>
        <end position="139"/>
    </location>
</feature>
<accession>A0AAP7GSC8</accession>
<dbReference type="RefSeq" id="WP_065182163.1">
    <property type="nucleotide sequence ID" value="NZ_CAXOQU010000051.1"/>
</dbReference>
<sequence length="167" mass="17767">MTRNVLFLCTGNSARSVLAEATLRAWGAERFNAFSAGSHPTGQVNPFALAQLQAEGITIDGLRSKSWDEFVDAAPMDLVITVCDSAAADACPVVFGDFIRSHWGQPDPAAVAGSDAEKAAAFARAHAIVKSRLRALIDLPGSLWSDREAMQNALDQIGRLQPTDSTP</sequence>
<evidence type="ECO:0000313" key="3">
    <source>
        <dbReference type="EMBL" id="OBU61729.1"/>
    </source>
</evidence>
<reference evidence="3 4" key="1">
    <citation type="submission" date="2016-05" db="EMBL/GenBank/DDBJ databases">
        <title>Draft Genome Sequences of Stenotrophomonas maltophilia Strains Sm32COP, Sm41DVV, Sm46PAILV, SmF3, SmF22, SmSOFb1 and SmCVFa1, Isolated from Different Manures, in France.</title>
        <authorList>
            <person name="Nazaret S."/>
            <person name="Bodilis J."/>
        </authorList>
    </citation>
    <scope>NUCLEOTIDE SEQUENCE [LARGE SCALE GENOMIC DNA]</scope>
    <source>
        <strain evidence="3 4">Sm41DVV</strain>
    </source>
</reference>
<organism evidence="3 4">
    <name type="scientific">Stenotrophomonas maltophilia</name>
    <name type="common">Pseudomonas maltophilia</name>
    <name type="synonym">Xanthomonas maltophilia</name>
    <dbReference type="NCBI Taxonomy" id="40324"/>
    <lineage>
        <taxon>Bacteria</taxon>
        <taxon>Pseudomonadati</taxon>
        <taxon>Pseudomonadota</taxon>
        <taxon>Gammaproteobacteria</taxon>
        <taxon>Lysobacterales</taxon>
        <taxon>Lysobacteraceae</taxon>
        <taxon>Stenotrophomonas</taxon>
        <taxon>Stenotrophomonas maltophilia group</taxon>
    </lineage>
</organism>
<dbReference type="SUPFAM" id="SSF52788">
    <property type="entry name" value="Phosphotyrosine protein phosphatases I"/>
    <property type="match status" value="1"/>
</dbReference>
<keyword evidence="1" id="KW-0059">Arsenical resistance</keyword>
<dbReference type="CDD" id="cd16345">
    <property type="entry name" value="LMWP_ArsC"/>
    <property type="match status" value="1"/>
</dbReference>
<dbReference type="InterPro" id="IPR036196">
    <property type="entry name" value="Ptyr_pPase_sf"/>
</dbReference>
<gene>
    <name evidence="3" type="ORF">A9K56_09625</name>
</gene>
<comment type="caution">
    <text evidence="3">The sequence shown here is derived from an EMBL/GenBank/DDBJ whole genome shotgun (WGS) entry which is preliminary data.</text>
</comment>
<dbReference type="Gene3D" id="3.40.50.2300">
    <property type="match status" value="1"/>
</dbReference>
<dbReference type="Proteomes" id="UP000092125">
    <property type="component" value="Unassembled WGS sequence"/>
</dbReference>
<dbReference type="EMBL" id="LYVI01000005">
    <property type="protein sequence ID" value="OBU61729.1"/>
    <property type="molecule type" value="Genomic_DNA"/>
</dbReference>
<dbReference type="PANTHER" id="PTHR43428">
    <property type="entry name" value="ARSENATE REDUCTASE"/>
    <property type="match status" value="1"/>
</dbReference>
<protein>
    <submittedName>
        <fullName evidence="3">ArsC family transcriptional regulator</fullName>
    </submittedName>
</protein>
<evidence type="ECO:0000313" key="4">
    <source>
        <dbReference type="Proteomes" id="UP000092125"/>
    </source>
</evidence>
<name>A0AAP7GSC8_STEMA</name>
<dbReference type="PANTHER" id="PTHR43428:SF1">
    <property type="entry name" value="ARSENATE REDUCTASE"/>
    <property type="match status" value="1"/>
</dbReference>
<dbReference type="InterPro" id="IPR023485">
    <property type="entry name" value="Ptyr_pPase"/>
</dbReference>
<proteinExistence type="predicted"/>
<dbReference type="Pfam" id="PF01451">
    <property type="entry name" value="LMWPc"/>
    <property type="match status" value="1"/>
</dbReference>
<dbReference type="GO" id="GO:0046685">
    <property type="term" value="P:response to arsenic-containing substance"/>
    <property type="evidence" value="ECO:0007669"/>
    <property type="project" value="UniProtKB-KW"/>
</dbReference>
<evidence type="ECO:0000256" key="1">
    <source>
        <dbReference type="ARBA" id="ARBA00022849"/>
    </source>
</evidence>